<protein>
    <submittedName>
        <fullName evidence="1">Uncharacterized protein</fullName>
    </submittedName>
</protein>
<evidence type="ECO:0000313" key="1">
    <source>
        <dbReference type="EMBL" id="MDQ1033214.1"/>
    </source>
</evidence>
<name>A0ABU0TBL7_9ACTN</name>
<organism evidence="1 2">
    <name type="scientific">Streptomyces umbrinus</name>
    <dbReference type="NCBI Taxonomy" id="67370"/>
    <lineage>
        <taxon>Bacteria</taxon>
        <taxon>Bacillati</taxon>
        <taxon>Actinomycetota</taxon>
        <taxon>Actinomycetes</taxon>
        <taxon>Kitasatosporales</taxon>
        <taxon>Streptomycetaceae</taxon>
        <taxon>Streptomyces</taxon>
        <taxon>Streptomyces phaeochromogenes group</taxon>
    </lineage>
</organism>
<comment type="caution">
    <text evidence="1">The sequence shown here is derived from an EMBL/GenBank/DDBJ whole genome shotgun (WGS) entry which is preliminary data.</text>
</comment>
<dbReference type="Proteomes" id="UP001230328">
    <property type="component" value="Unassembled WGS sequence"/>
</dbReference>
<proteinExistence type="predicted"/>
<sequence length="56" mass="6536">MAADFTSTTRGSTWTMRFHRGDWDTEIGTRPELTCDEQEFHVSATLDAFWGRRRVV</sequence>
<dbReference type="EMBL" id="JAUSZI010000002">
    <property type="protein sequence ID" value="MDQ1033214.1"/>
    <property type="molecule type" value="Genomic_DNA"/>
</dbReference>
<gene>
    <name evidence="1" type="ORF">QF035_010796</name>
</gene>
<dbReference type="RefSeq" id="WP_307530396.1">
    <property type="nucleotide sequence ID" value="NZ_JAUSZI010000002.1"/>
</dbReference>
<keyword evidence="2" id="KW-1185">Reference proteome</keyword>
<accession>A0ABU0TBL7</accession>
<evidence type="ECO:0000313" key="2">
    <source>
        <dbReference type="Proteomes" id="UP001230328"/>
    </source>
</evidence>
<reference evidence="1 2" key="1">
    <citation type="submission" date="2023-07" db="EMBL/GenBank/DDBJ databases">
        <title>Comparative genomics of wheat-associated soil bacteria to identify genetic determinants of phenazine resistance.</title>
        <authorList>
            <person name="Mouncey N."/>
        </authorList>
    </citation>
    <scope>NUCLEOTIDE SEQUENCE [LARGE SCALE GENOMIC DNA]</scope>
    <source>
        <strain evidence="1 2">V2I4</strain>
    </source>
</reference>